<dbReference type="EMBL" id="CP136865">
    <property type="protein sequence ID" value="WOJ96024.1"/>
    <property type="molecule type" value="Genomic_DNA"/>
</dbReference>
<name>A0ABZ0I930_9GAMM</name>
<organism evidence="5 6">
    <name type="scientific">Congregibacter brevis</name>
    <dbReference type="NCBI Taxonomy" id="3081201"/>
    <lineage>
        <taxon>Bacteria</taxon>
        <taxon>Pseudomonadati</taxon>
        <taxon>Pseudomonadota</taxon>
        <taxon>Gammaproteobacteria</taxon>
        <taxon>Cellvibrionales</taxon>
        <taxon>Halieaceae</taxon>
        <taxon>Congregibacter</taxon>
    </lineage>
</organism>
<dbReference type="NCBIfam" id="NF005703">
    <property type="entry name" value="PRK07515.1"/>
    <property type="match status" value="1"/>
</dbReference>
<evidence type="ECO:0000256" key="2">
    <source>
        <dbReference type="ARBA" id="ARBA00023315"/>
    </source>
</evidence>
<proteinExistence type="predicted"/>
<dbReference type="SUPFAM" id="SSF53901">
    <property type="entry name" value="Thiolase-like"/>
    <property type="match status" value="1"/>
</dbReference>
<accession>A0ABZ0I930</accession>
<keyword evidence="2" id="KW-0012">Acyltransferase</keyword>
<gene>
    <name evidence="5" type="ORF">R0137_12335</name>
</gene>
<sequence length="381" mass="41336">MPETSASTDSKEVYLTGTGLYTPPSSISNEELVESFNQFVDLYNAENAEAIAEGDMPALSHSSAEFIEKASGIRSRYVINKDGILDPHRMTPNIKDRANDEPSVMCEMAITASKQALEAAGLQASDLDAVICAASNMQRAYPAMAVEIQSALGCSGYAFDMNVACSSATFGLQQARDAIRSGSARHVLVVNPEICTGHLNFRDRDSHFIFGDVCTAMIISDEPSSSGDNFKVLDSRLQTMFSNNIRNNFGFLNRGDDEGVGKADKLFVQEGRKVFKEVCPAVATQINEQLASLNIEPTDLKRLWLHQANLNMNVLIAKRVLGRDANTEEAPVILDEYANTSSAGSVIAFHKHHGDFEVGERGVLCSFGAGYSIGSVILERC</sequence>
<evidence type="ECO:0000313" key="6">
    <source>
        <dbReference type="Proteomes" id="UP001626549"/>
    </source>
</evidence>
<protein>
    <submittedName>
        <fullName evidence="5">Beta-ketoacyl-ACP synthase III</fullName>
    </submittedName>
</protein>
<dbReference type="Gene3D" id="3.40.47.10">
    <property type="match status" value="2"/>
</dbReference>
<evidence type="ECO:0000259" key="4">
    <source>
        <dbReference type="Pfam" id="PF08545"/>
    </source>
</evidence>
<feature type="domain" description="Beta-ketoacyl-[acyl-carrier-protein] synthase III N-terminal" evidence="4">
    <location>
        <begin position="159"/>
        <end position="238"/>
    </location>
</feature>
<dbReference type="Pfam" id="PF08541">
    <property type="entry name" value="ACP_syn_III_C"/>
    <property type="match status" value="1"/>
</dbReference>
<evidence type="ECO:0000313" key="5">
    <source>
        <dbReference type="EMBL" id="WOJ96024.1"/>
    </source>
</evidence>
<evidence type="ECO:0000256" key="1">
    <source>
        <dbReference type="ARBA" id="ARBA00022679"/>
    </source>
</evidence>
<dbReference type="InterPro" id="IPR013751">
    <property type="entry name" value="ACP_syn_III_N"/>
</dbReference>
<dbReference type="PANTHER" id="PTHR34069:SF2">
    <property type="entry name" value="BETA-KETOACYL-[ACYL-CARRIER-PROTEIN] SYNTHASE III"/>
    <property type="match status" value="1"/>
</dbReference>
<dbReference type="Pfam" id="PF08545">
    <property type="entry name" value="ACP_syn_III"/>
    <property type="match status" value="1"/>
</dbReference>
<feature type="domain" description="Beta-ketoacyl-[acyl-carrier-protein] synthase III C-terminal" evidence="3">
    <location>
        <begin position="290"/>
        <end position="379"/>
    </location>
</feature>
<dbReference type="InterPro" id="IPR016039">
    <property type="entry name" value="Thiolase-like"/>
</dbReference>
<dbReference type="CDD" id="cd00830">
    <property type="entry name" value="KAS_III"/>
    <property type="match status" value="1"/>
</dbReference>
<keyword evidence="6" id="KW-1185">Reference proteome</keyword>
<reference evidence="5 6" key="1">
    <citation type="submission" date="2023-10" db="EMBL/GenBank/DDBJ databases">
        <title>Two novel species belonging to the OM43/NOR5 clade.</title>
        <authorList>
            <person name="Park M."/>
        </authorList>
    </citation>
    <scope>NUCLEOTIDE SEQUENCE [LARGE SCALE GENOMIC DNA]</scope>
    <source>
        <strain evidence="5 6">IMCC45268</strain>
    </source>
</reference>
<dbReference type="RefSeq" id="WP_407326712.1">
    <property type="nucleotide sequence ID" value="NZ_CP136865.1"/>
</dbReference>
<dbReference type="PANTHER" id="PTHR34069">
    <property type="entry name" value="3-OXOACYL-[ACYL-CARRIER-PROTEIN] SYNTHASE 3"/>
    <property type="match status" value="1"/>
</dbReference>
<dbReference type="InterPro" id="IPR013747">
    <property type="entry name" value="ACP_syn_III_C"/>
</dbReference>
<keyword evidence="1" id="KW-0808">Transferase</keyword>
<evidence type="ECO:0000259" key="3">
    <source>
        <dbReference type="Pfam" id="PF08541"/>
    </source>
</evidence>
<dbReference type="Proteomes" id="UP001626549">
    <property type="component" value="Chromosome"/>
</dbReference>